<sequence>MMCFIYKKNFKNYTLEQYRIRPIIFKTTPLFVLYILYLFRILHFLFFDKLKLTLSLSLFSHLSLQVIFTALFALAYCAPNPGFFGGGKHEHHTIHVPYKVHTIHHHHIKKVPVEVIKEVEVVKHVPIYKEVHVPVIKEVHVPVHIHHEEEHHHIEEDHHDYHKGWY</sequence>
<keyword evidence="1" id="KW-0472">Membrane</keyword>
<evidence type="ECO:0000256" key="1">
    <source>
        <dbReference type="SAM" id="Phobius"/>
    </source>
</evidence>
<dbReference type="EMBL" id="GBXI01013912">
    <property type="protein sequence ID" value="JAD00380.1"/>
    <property type="molecule type" value="Transcribed_RNA"/>
</dbReference>
<accession>A0A0A1WPF8</accession>
<reference evidence="2" key="1">
    <citation type="submission" date="2014-11" db="EMBL/GenBank/DDBJ databases">
        <authorList>
            <person name="Geib S."/>
        </authorList>
    </citation>
    <scope>NUCLEOTIDE SEQUENCE</scope>
</reference>
<protein>
    <submittedName>
        <fullName evidence="2">Probable potassium transport system protein kup</fullName>
    </submittedName>
</protein>
<proteinExistence type="predicted"/>
<reference evidence="2" key="2">
    <citation type="journal article" date="2015" name="Gigascience">
        <title>Reconstructing a comprehensive transcriptome assembly of a white-pupal translocated strain of the pest fruit fly Bactrocera cucurbitae.</title>
        <authorList>
            <person name="Sim S.B."/>
            <person name="Calla B."/>
            <person name="Hall B."/>
            <person name="DeRego T."/>
            <person name="Geib S.M."/>
        </authorList>
    </citation>
    <scope>NUCLEOTIDE SEQUENCE</scope>
</reference>
<keyword evidence="1" id="KW-0812">Transmembrane</keyword>
<evidence type="ECO:0000313" key="2">
    <source>
        <dbReference type="EMBL" id="JAD00380.1"/>
    </source>
</evidence>
<keyword evidence="1" id="KW-1133">Transmembrane helix</keyword>
<dbReference type="AlphaFoldDB" id="A0A0A1WPF8"/>
<gene>
    <name evidence="2" type="primary">kup_2</name>
    <name evidence="2" type="ORF">g.33488</name>
</gene>
<organism evidence="2">
    <name type="scientific">Zeugodacus cucurbitae</name>
    <name type="common">Melon fruit fly</name>
    <name type="synonym">Bactrocera cucurbitae</name>
    <dbReference type="NCBI Taxonomy" id="28588"/>
    <lineage>
        <taxon>Eukaryota</taxon>
        <taxon>Metazoa</taxon>
        <taxon>Ecdysozoa</taxon>
        <taxon>Arthropoda</taxon>
        <taxon>Hexapoda</taxon>
        <taxon>Insecta</taxon>
        <taxon>Pterygota</taxon>
        <taxon>Neoptera</taxon>
        <taxon>Endopterygota</taxon>
        <taxon>Diptera</taxon>
        <taxon>Brachycera</taxon>
        <taxon>Muscomorpha</taxon>
        <taxon>Tephritoidea</taxon>
        <taxon>Tephritidae</taxon>
        <taxon>Zeugodacus</taxon>
        <taxon>Zeugodacus</taxon>
    </lineage>
</organism>
<feature type="transmembrane region" description="Helical" evidence="1">
    <location>
        <begin position="23"/>
        <end position="46"/>
    </location>
</feature>
<feature type="transmembrane region" description="Helical" evidence="1">
    <location>
        <begin position="58"/>
        <end position="78"/>
    </location>
</feature>
<name>A0A0A1WPF8_ZEUCU</name>